<proteinExistence type="inferred from homology"/>
<protein>
    <recommendedName>
        <fullName evidence="5">5'-3' exoribonuclease 1</fullName>
        <ecNumber evidence="5">3.1.13.-</ecNumber>
    </recommendedName>
</protein>
<dbReference type="InterPro" id="IPR027073">
    <property type="entry name" value="5_3_exoribonuclease"/>
</dbReference>
<dbReference type="Gene3D" id="1.25.40.1050">
    <property type="match status" value="1"/>
</dbReference>
<keyword evidence="13" id="KW-1185">Reference proteome</keyword>
<dbReference type="EMBL" id="JANCYU010000007">
    <property type="protein sequence ID" value="KAK4522754.1"/>
    <property type="molecule type" value="Genomic_DNA"/>
</dbReference>
<reference evidence="12 13" key="1">
    <citation type="submission" date="2022-07" db="EMBL/GenBank/DDBJ databases">
        <title>Genome-wide signatures of adaptation to extreme environments.</title>
        <authorList>
            <person name="Cho C.H."/>
            <person name="Yoon H.S."/>
        </authorList>
    </citation>
    <scope>NUCLEOTIDE SEQUENCE [LARGE SCALE GENOMIC DNA]</scope>
    <source>
        <strain evidence="12 13">108.79 E11</strain>
    </source>
</reference>
<dbReference type="InterPro" id="IPR041412">
    <property type="entry name" value="Xrn1_helical"/>
</dbReference>
<feature type="domain" description="Xrn1 helical" evidence="7">
    <location>
        <begin position="427"/>
        <end position="604"/>
    </location>
</feature>
<feature type="domain" description="Exoribonuclease Xrn1 D2/D3" evidence="10">
    <location>
        <begin position="830"/>
        <end position="1050"/>
    </location>
</feature>
<evidence type="ECO:0000313" key="11">
    <source>
        <dbReference type="EMBL" id="KAK4522754.1"/>
    </source>
</evidence>
<keyword evidence="5" id="KW-0963">Cytoplasm</keyword>
<feature type="domain" description="5'-3' exoribonuclease 1 SH3-like" evidence="8">
    <location>
        <begin position="1089"/>
        <end position="1152"/>
    </location>
</feature>
<dbReference type="PANTHER" id="PTHR12341:SF7">
    <property type="entry name" value="5'-3' EXORIBONUCLEASE 1"/>
    <property type="match status" value="1"/>
</dbReference>
<dbReference type="Gene3D" id="2.30.30.750">
    <property type="match status" value="1"/>
</dbReference>
<dbReference type="CDD" id="cd18673">
    <property type="entry name" value="PIN_XRN1-2-like"/>
    <property type="match status" value="1"/>
</dbReference>
<evidence type="ECO:0000256" key="3">
    <source>
        <dbReference type="ARBA" id="ARBA00022839"/>
    </source>
</evidence>
<dbReference type="GO" id="GO:0005634">
    <property type="term" value="C:nucleus"/>
    <property type="evidence" value="ECO:0007669"/>
    <property type="project" value="TreeGrafter"/>
</dbReference>
<dbReference type="Pfam" id="PF03159">
    <property type="entry name" value="XRN_N"/>
    <property type="match status" value="1"/>
</dbReference>
<keyword evidence="5" id="KW-0694">RNA-binding</keyword>
<evidence type="ECO:0000256" key="4">
    <source>
        <dbReference type="ARBA" id="ARBA00038299"/>
    </source>
</evidence>
<keyword evidence="3 5" id="KW-0269">Exonuclease</keyword>
<dbReference type="GO" id="GO:0000956">
    <property type="term" value="P:nuclear-transcribed mRNA catabolic process"/>
    <property type="evidence" value="ECO:0007669"/>
    <property type="project" value="InterPro"/>
</dbReference>
<dbReference type="GO" id="GO:0003723">
    <property type="term" value="F:RNA binding"/>
    <property type="evidence" value="ECO:0007669"/>
    <property type="project" value="UniProtKB-KW"/>
</dbReference>
<dbReference type="Pfam" id="PF18332">
    <property type="entry name" value="XRN1_D1"/>
    <property type="match status" value="1"/>
</dbReference>
<dbReference type="GO" id="GO:0004534">
    <property type="term" value="F:5'-3' RNA exonuclease activity"/>
    <property type="evidence" value="ECO:0007669"/>
    <property type="project" value="TreeGrafter"/>
</dbReference>
<evidence type="ECO:0000313" key="12">
    <source>
        <dbReference type="EMBL" id="KAK4527288.1"/>
    </source>
</evidence>
<evidence type="ECO:0000259" key="6">
    <source>
        <dbReference type="Pfam" id="PF03159"/>
    </source>
</evidence>
<dbReference type="Gene3D" id="2.170.260.40">
    <property type="match status" value="1"/>
</dbReference>
<comment type="similarity">
    <text evidence="4 5">Belongs to the 5'-3' exonuclease family.</text>
</comment>
<evidence type="ECO:0000259" key="10">
    <source>
        <dbReference type="Pfam" id="PF18334"/>
    </source>
</evidence>
<dbReference type="Pfam" id="PF17846">
    <property type="entry name" value="XRN_M"/>
    <property type="match status" value="2"/>
</dbReference>
<sequence length="1288" mass="146470">MGVPKFYRWVSERYPLTIHKVIPSVTPDIDNFYLDANGILHNCARPKDSQEPFPCQYPSEEEIFLETFSYIDMLFSMIRPKKLVYIAIDGVAPRAKMNQQRARRFRAAKDREEEKENRLKQGKPIPEHFFDSNCITPGTAFMSRFSEALEYLVHKKITEDKSWAGVEVILSTTNVPGEGEHKIIDYIRRKKLSGDWEPNLSHCLYGLDADLIMLALVTHEPHFILLRERTDLSKLFVSKKGVEATPLNRCISDEFEFFSIGVLREYLDSEFCTLPISFYDLESCINDFIFMCFLVGNDFLPQLPTLNIAEGALDTMLTLYKKLLPLFGGYLIENGTIVLDRLEIFLSKLGQLEPIVVNKRLEAIAESKGRAPRPVDIGTCHDDLWGLGDDSNDNTEEPLTEPWTKEDVEKALNEAYVASTDPLMESIKQSYYRDKLKIQDKADLEKLKMNYLQGLMWTWKYYYSGCPSWRWYYPYHYAPMASDLVGLNAATNISDFSASEPFLPFQQLLAVLPPQSSWCLPSALRRLMIDKSSPIYSLYPLEFEVDMDGKRNAWEGVVKLPFVDESLLLEAYYSIPEDAFSEEERLRNSCQQAMIYRRGKYTQKIKIRSPFPNHLPDIEQTAAIAEPLILAQVDPNLGLEPQLFPGTSTGVSSPGNYPTLKTLSYSIYYAKLGVNLFGIPSKRESVVVKPKESCSCDVNGEAFYSPGKRVLVEYPWRCEALVWSLITCNGTKVSKQPGTSELLYETVDPQIFMTRLEEFTKQALITSALDVGQVECLVGVRLCEKRDPSSGAIVSYRNEEIWLPISVVVPIELSTRLKNGQGYITSSISELNKGDLVVYIGKGPHFGRTAAVVGHIKRPNSTHLVKIKLRNKNTRVEWNESNNEVKKEQVTWYSLSDTAQILKSTPYTISRITSSVLVKSSASNDPPNHGRPEDIGLRLKFVSKSLYVPGYCRILGDSNSYEFSHLAVQVLWQYKLKFPEVFEILDNSPDSSNLRGSKYIDLGSQLIADIKDWLKSLEIAKLPLLPSSSEVMSKEEIADVEQNLRRNQVDTQEEEVLVVPRELLLFGDEHEKQRNKTNLARIQSLKETVCLKDRVVNISATGPVPFGFHGTVVGIHGTELDVVFDEPFPAGTDLHHRCPAYRGKTLHRNTVLKIHQVSSTKNNNTELVSNHRKKDGPQVVGASHSKPLFLTGSKRTLHSKSGGDSRVLSHEISQLYLNDSFIQNGANTFEEKRNSSTTKNTEDDDPVKIWKQLQEKEDKIFQRNNITSRRQSTRKVYQWRPITTTRKD</sequence>
<evidence type="ECO:0000259" key="9">
    <source>
        <dbReference type="Pfam" id="PF18332"/>
    </source>
</evidence>
<dbReference type="InterPro" id="IPR047008">
    <property type="entry name" value="XRN1_SH3_sf"/>
</dbReference>
<evidence type="ECO:0000256" key="1">
    <source>
        <dbReference type="ARBA" id="ARBA00022722"/>
    </source>
</evidence>
<feature type="domain" description="5'-3' exoribonuclease 1 D1" evidence="9">
    <location>
        <begin position="643"/>
        <end position="783"/>
    </location>
</feature>
<keyword evidence="1 5" id="KW-0540">Nuclease</keyword>
<organism evidence="12 13">
    <name type="scientific">Galdieria yellowstonensis</name>
    <dbReference type="NCBI Taxonomy" id="3028027"/>
    <lineage>
        <taxon>Eukaryota</taxon>
        <taxon>Rhodophyta</taxon>
        <taxon>Bangiophyceae</taxon>
        <taxon>Galdieriales</taxon>
        <taxon>Galdieriaceae</taxon>
        <taxon>Galdieria</taxon>
    </lineage>
</organism>
<evidence type="ECO:0000256" key="5">
    <source>
        <dbReference type="PIRNR" id="PIRNR006743"/>
    </source>
</evidence>
<feature type="domain" description="Xrn1 helical" evidence="7">
    <location>
        <begin position="279"/>
        <end position="365"/>
    </location>
</feature>
<name>A0AAV9IJ46_9RHOD</name>
<dbReference type="EMBL" id="JANCYU010000050">
    <property type="protein sequence ID" value="KAK4527288.1"/>
    <property type="molecule type" value="Genomic_DNA"/>
</dbReference>
<dbReference type="Pfam" id="PF18129">
    <property type="entry name" value="SH3_12"/>
    <property type="match status" value="1"/>
</dbReference>
<dbReference type="PIRSF" id="PIRSF006743">
    <property type="entry name" value="Exonuclease_Xnr1"/>
    <property type="match status" value="1"/>
</dbReference>
<evidence type="ECO:0000313" key="13">
    <source>
        <dbReference type="Proteomes" id="UP001300502"/>
    </source>
</evidence>
<dbReference type="EC" id="3.1.13.-" evidence="5"/>
<dbReference type="PANTHER" id="PTHR12341">
    <property type="entry name" value="5'-&gt;3' EXORIBONUCLEASE"/>
    <property type="match status" value="1"/>
</dbReference>
<evidence type="ECO:0000259" key="8">
    <source>
        <dbReference type="Pfam" id="PF18129"/>
    </source>
</evidence>
<gene>
    <name evidence="11" type="ORF">GAYE_PCTG14G0644</name>
    <name evidence="12" type="ORF">GAYE_SCF38G5210</name>
</gene>
<dbReference type="InterPro" id="IPR041385">
    <property type="entry name" value="SH3_12"/>
</dbReference>
<accession>A0AAV9IJ46</accession>
<dbReference type="InterPro" id="IPR041106">
    <property type="entry name" value="XRN1_D2_D3"/>
</dbReference>
<dbReference type="GO" id="GO:0005737">
    <property type="term" value="C:cytoplasm"/>
    <property type="evidence" value="ECO:0007669"/>
    <property type="project" value="UniProtKB-SubCell"/>
</dbReference>
<dbReference type="InterPro" id="IPR040992">
    <property type="entry name" value="XRN1_D1"/>
</dbReference>
<evidence type="ECO:0000259" key="7">
    <source>
        <dbReference type="Pfam" id="PF17846"/>
    </source>
</evidence>
<dbReference type="InterPro" id="IPR004859">
    <property type="entry name" value="Xrn1_N"/>
</dbReference>
<evidence type="ECO:0000256" key="2">
    <source>
        <dbReference type="ARBA" id="ARBA00022801"/>
    </source>
</evidence>
<comment type="caution">
    <text evidence="12">The sequence shown here is derived from an EMBL/GenBank/DDBJ whole genome shotgun (WGS) entry which is preliminary data.</text>
</comment>
<dbReference type="Proteomes" id="UP001300502">
    <property type="component" value="Unassembled WGS sequence"/>
</dbReference>
<dbReference type="Pfam" id="PF18334">
    <property type="entry name" value="XRN1_D2_D3"/>
    <property type="match status" value="1"/>
</dbReference>
<comment type="subcellular location">
    <subcellularLocation>
        <location evidence="5">Cytoplasm</location>
    </subcellularLocation>
</comment>
<keyword evidence="2 5" id="KW-0378">Hydrolase</keyword>
<feature type="domain" description="Xrn1 N-terminal" evidence="6">
    <location>
        <begin position="1"/>
        <end position="228"/>
    </location>
</feature>
<dbReference type="Gene3D" id="3.40.50.12390">
    <property type="match status" value="2"/>
</dbReference>
<dbReference type="InterPro" id="IPR047007">
    <property type="entry name" value="XRN1_D1_sf"/>
</dbReference>
<dbReference type="InterPro" id="IPR016494">
    <property type="entry name" value="5_3_exoribonuclease_1"/>
</dbReference>